<feature type="chain" id="PRO_5040951726" description="Transcription factor domain-containing protein" evidence="2">
    <location>
        <begin position="21"/>
        <end position="260"/>
    </location>
</feature>
<gene>
    <name evidence="3" type="ORF">AbraCBS73388_008454</name>
</gene>
<evidence type="ECO:0000256" key="2">
    <source>
        <dbReference type="SAM" id="SignalP"/>
    </source>
</evidence>
<evidence type="ECO:0000256" key="1">
    <source>
        <dbReference type="SAM" id="Phobius"/>
    </source>
</evidence>
<keyword evidence="1" id="KW-1133">Transmembrane helix</keyword>
<accession>A0A9W5YR25</accession>
<dbReference type="EMBL" id="BROQ01000050">
    <property type="protein sequence ID" value="GKZ22315.1"/>
    <property type="molecule type" value="Genomic_DNA"/>
</dbReference>
<keyword evidence="2" id="KW-0732">Signal</keyword>
<dbReference type="Proteomes" id="UP001143548">
    <property type="component" value="Unassembled WGS sequence"/>
</dbReference>
<keyword evidence="1" id="KW-0472">Membrane</keyword>
<feature type="signal peptide" evidence="2">
    <location>
        <begin position="1"/>
        <end position="20"/>
    </location>
</feature>
<keyword evidence="1" id="KW-0812">Transmembrane</keyword>
<dbReference type="AlphaFoldDB" id="A0A9W5YR25"/>
<name>A0A9W5YR25_9EURO</name>
<organism evidence="3 4">
    <name type="scientific">Aspergillus brasiliensis</name>
    <dbReference type="NCBI Taxonomy" id="319629"/>
    <lineage>
        <taxon>Eukaryota</taxon>
        <taxon>Fungi</taxon>
        <taxon>Dikarya</taxon>
        <taxon>Ascomycota</taxon>
        <taxon>Pezizomycotina</taxon>
        <taxon>Eurotiomycetes</taxon>
        <taxon>Eurotiomycetidae</taxon>
        <taxon>Eurotiales</taxon>
        <taxon>Aspergillaceae</taxon>
        <taxon>Aspergillus</taxon>
        <taxon>Aspergillus subgen. Circumdati</taxon>
    </lineage>
</organism>
<evidence type="ECO:0000313" key="4">
    <source>
        <dbReference type="Proteomes" id="UP001143548"/>
    </source>
</evidence>
<evidence type="ECO:0000313" key="3">
    <source>
        <dbReference type="EMBL" id="GKZ22315.1"/>
    </source>
</evidence>
<comment type="caution">
    <text evidence="3">The sequence shown here is derived from an EMBL/GenBank/DDBJ whole genome shotgun (WGS) entry which is preliminary data.</text>
</comment>
<protein>
    <recommendedName>
        <fullName evidence="5">Transcription factor domain-containing protein</fullName>
    </recommendedName>
</protein>
<feature type="transmembrane region" description="Helical" evidence="1">
    <location>
        <begin position="178"/>
        <end position="197"/>
    </location>
</feature>
<sequence>MKYSDLIRTAMILALYEVCAQPLAQDHAWSVHVQAACKLARESKVATEMLTPQDLRRLRTIEYLHLCTNVKHQPSLTLLSQKPSTNRFDILLDMLYELGELHRYSQHQVGDNNVTWDSAIHLMRVSVTLERKLLSWYHEWQSESHHPLFISMPPEAGPMTPSGKQEEMFIPNAGNIPLLLFYWLGMAMVYATIARILRGISNPQHVPAKMLEQRLAKATGLCHYFVNRINQCPVGAGKGLGTTILAAAVCQAAQKLRSQM</sequence>
<reference evidence="3" key="1">
    <citation type="submission" date="2022-07" db="EMBL/GenBank/DDBJ databases">
        <title>Taxonomy of Aspergillus series Nigri: significant species reduction supported by multi-species coalescent approaches.</title>
        <authorList>
            <person name="Bian C."/>
            <person name="Kusuya Y."/>
            <person name="Sklenar F."/>
            <person name="D'hooge E."/>
            <person name="Yaguchi T."/>
            <person name="Takahashi H."/>
            <person name="Hubka V."/>
        </authorList>
    </citation>
    <scope>NUCLEOTIDE SEQUENCE</scope>
    <source>
        <strain evidence="3">CBS 733.88</strain>
    </source>
</reference>
<evidence type="ECO:0008006" key="5">
    <source>
        <dbReference type="Google" id="ProtNLM"/>
    </source>
</evidence>
<proteinExistence type="predicted"/>